<dbReference type="CDD" id="cd00180">
    <property type="entry name" value="PKc"/>
    <property type="match status" value="1"/>
</dbReference>
<keyword evidence="2" id="KW-0808">Transferase</keyword>
<evidence type="ECO:0000259" key="6">
    <source>
        <dbReference type="PROSITE" id="PS50011"/>
    </source>
</evidence>
<dbReference type="SMART" id="SM00220">
    <property type="entry name" value="S_TKc"/>
    <property type="match status" value="1"/>
</dbReference>
<dbReference type="AlphaFoldDB" id="A0AAE1AIT5"/>
<dbReference type="InterPro" id="IPR011009">
    <property type="entry name" value="Kinase-like_dom_sf"/>
</dbReference>
<keyword evidence="5" id="KW-0067">ATP-binding</keyword>
<dbReference type="Gene3D" id="1.10.510.10">
    <property type="entry name" value="Transferase(Phosphotransferase) domain 1"/>
    <property type="match status" value="1"/>
</dbReference>
<evidence type="ECO:0000256" key="1">
    <source>
        <dbReference type="ARBA" id="ARBA00022527"/>
    </source>
</evidence>
<evidence type="ECO:0000313" key="8">
    <source>
        <dbReference type="Proteomes" id="UP001283361"/>
    </source>
</evidence>
<dbReference type="Pfam" id="PF00069">
    <property type="entry name" value="Pkinase"/>
    <property type="match status" value="1"/>
</dbReference>
<evidence type="ECO:0000256" key="5">
    <source>
        <dbReference type="ARBA" id="ARBA00022840"/>
    </source>
</evidence>
<dbReference type="GO" id="GO:0005524">
    <property type="term" value="F:ATP binding"/>
    <property type="evidence" value="ECO:0007669"/>
    <property type="project" value="UniProtKB-KW"/>
</dbReference>
<keyword evidence="4" id="KW-0418">Kinase</keyword>
<dbReference type="InterPro" id="IPR008271">
    <property type="entry name" value="Ser/Thr_kinase_AS"/>
</dbReference>
<dbReference type="PIRSF" id="PIRSF000654">
    <property type="entry name" value="Integrin-linked_kinase"/>
    <property type="match status" value="1"/>
</dbReference>
<dbReference type="PANTHER" id="PTHR24345">
    <property type="entry name" value="SERINE/THREONINE-PROTEIN KINASE PLK"/>
    <property type="match status" value="1"/>
</dbReference>
<proteinExistence type="predicted"/>
<protein>
    <recommendedName>
        <fullName evidence="6">Protein kinase domain-containing protein</fullName>
    </recommendedName>
</protein>
<dbReference type="InterPro" id="IPR000719">
    <property type="entry name" value="Prot_kinase_dom"/>
</dbReference>
<dbReference type="PROSITE" id="PS00108">
    <property type="entry name" value="PROTEIN_KINASE_ST"/>
    <property type="match status" value="1"/>
</dbReference>
<reference evidence="7" key="1">
    <citation type="journal article" date="2023" name="G3 (Bethesda)">
        <title>A reference genome for the long-term kleptoplast-retaining sea slug Elysia crispata morphotype clarki.</title>
        <authorList>
            <person name="Eastman K.E."/>
            <person name="Pendleton A.L."/>
            <person name="Shaikh M.A."/>
            <person name="Suttiyut T."/>
            <person name="Ogas R."/>
            <person name="Tomko P."/>
            <person name="Gavelis G."/>
            <person name="Widhalm J.R."/>
            <person name="Wisecaver J.H."/>
        </authorList>
    </citation>
    <scope>NUCLEOTIDE SEQUENCE</scope>
    <source>
        <strain evidence="7">ECLA1</strain>
    </source>
</reference>
<gene>
    <name evidence="7" type="ORF">RRG08_004733</name>
</gene>
<name>A0AAE1AIT5_9GAST</name>
<dbReference type="PROSITE" id="PS50011">
    <property type="entry name" value="PROTEIN_KINASE_DOM"/>
    <property type="match status" value="1"/>
</dbReference>
<feature type="domain" description="Protein kinase" evidence="6">
    <location>
        <begin position="27"/>
        <end position="285"/>
    </location>
</feature>
<dbReference type="SUPFAM" id="SSF56112">
    <property type="entry name" value="Protein kinase-like (PK-like)"/>
    <property type="match status" value="1"/>
</dbReference>
<dbReference type="GO" id="GO:0004674">
    <property type="term" value="F:protein serine/threonine kinase activity"/>
    <property type="evidence" value="ECO:0007669"/>
    <property type="project" value="UniProtKB-KW"/>
</dbReference>
<keyword evidence="3" id="KW-0547">Nucleotide-binding</keyword>
<organism evidence="7 8">
    <name type="scientific">Elysia crispata</name>
    <name type="common">lettuce slug</name>
    <dbReference type="NCBI Taxonomy" id="231223"/>
    <lineage>
        <taxon>Eukaryota</taxon>
        <taxon>Metazoa</taxon>
        <taxon>Spiralia</taxon>
        <taxon>Lophotrochozoa</taxon>
        <taxon>Mollusca</taxon>
        <taxon>Gastropoda</taxon>
        <taxon>Heterobranchia</taxon>
        <taxon>Euthyneura</taxon>
        <taxon>Panpulmonata</taxon>
        <taxon>Sacoglossa</taxon>
        <taxon>Placobranchoidea</taxon>
        <taxon>Plakobranchidae</taxon>
        <taxon>Elysia</taxon>
    </lineage>
</organism>
<dbReference type="Proteomes" id="UP001283361">
    <property type="component" value="Unassembled WGS sequence"/>
</dbReference>
<evidence type="ECO:0000256" key="3">
    <source>
        <dbReference type="ARBA" id="ARBA00022741"/>
    </source>
</evidence>
<comment type="caution">
    <text evidence="7">The sequence shown here is derived from an EMBL/GenBank/DDBJ whole genome shotgun (WGS) entry which is preliminary data.</text>
</comment>
<evidence type="ECO:0000256" key="2">
    <source>
        <dbReference type="ARBA" id="ARBA00022679"/>
    </source>
</evidence>
<evidence type="ECO:0000313" key="7">
    <source>
        <dbReference type="EMBL" id="KAK3788438.1"/>
    </source>
</evidence>
<evidence type="ECO:0000256" key="4">
    <source>
        <dbReference type="ARBA" id="ARBA00022777"/>
    </source>
</evidence>
<keyword evidence="1" id="KW-0723">Serine/threonine-protein kinase</keyword>
<accession>A0AAE1AIT5</accession>
<dbReference type="GO" id="GO:0005634">
    <property type="term" value="C:nucleus"/>
    <property type="evidence" value="ECO:0007669"/>
    <property type="project" value="TreeGrafter"/>
</dbReference>
<dbReference type="EMBL" id="JAWDGP010001758">
    <property type="protein sequence ID" value="KAK3788438.1"/>
    <property type="molecule type" value="Genomic_DNA"/>
</dbReference>
<keyword evidence="8" id="KW-1185">Reference proteome</keyword>
<dbReference type="PANTHER" id="PTHR24345:SF0">
    <property type="entry name" value="CELL CYCLE SERINE_THREONINE-PROTEIN KINASE CDC5_MSD2"/>
    <property type="match status" value="1"/>
</dbReference>
<sequence>MAECALTEKENVVYDLKNQDFFEFFKLKKVKVLGKGMAGKVYLVKQQNQSGKLLAIKKISFSEDNRERRLRDFNQEVKFMQGLSHPHLVPCLYAAQCLNYFAIAMPCYRAGDLIELIGKQQPSRVVRYMSQVAQAVEYLHKHNIAHTDVKLENVFVCGSDSAHLGDLGLAMEVTHPSRTILACKMGGTVEYWPPEKVNADEHTRIDPFKCDIYAIGIMYWLLVSDQEPEENVDYLAKVYANKDVDLSCSNWFTLEHLLEPNPAKRPTASQVIKLLENDQQSTPMAEISGTD</sequence>